<dbReference type="OMA" id="MDMITSG"/>
<dbReference type="GO" id="GO:0046872">
    <property type="term" value="F:metal ion binding"/>
    <property type="evidence" value="ECO:0007669"/>
    <property type="project" value="UniProtKB-KW"/>
</dbReference>
<evidence type="ECO:0000256" key="3">
    <source>
        <dbReference type="ARBA" id="ARBA00022793"/>
    </source>
</evidence>
<feature type="domain" description="Amidohydrolase-related" evidence="9">
    <location>
        <begin position="28"/>
        <end position="344"/>
    </location>
</feature>
<evidence type="ECO:0000256" key="6">
    <source>
        <dbReference type="ARBA" id="ARBA00036832"/>
    </source>
</evidence>
<dbReference type="OrthoDB" id="2832284at2759"/>
<dbReference type="VEuPathDB" id="FungiDB:TRIVIDRAFT_53462"/>
<keyword evidence="3 8" id="KW-0210">Decarboxylase</keyword>
<dbReference type="SUPFAM" id="SSF51556">
    <property type="entry name" value="Metallo-dependent hydrolases"/>
    <property type="match status" value="1"/>
</dbReference>
<proteinExistence type="inferred from homology"/>
<comment type="catalytic activity">
    <reaction evidence="6">
        <text>6-methylsalicylate + H(+) = 3-methylphenol + CO2</text>
        <dbReference type="Rhea" id="RHEA:23112"/>
        <dbReference type="ChEBI" id="CHEBI:15378"/>
        <dbReference type="ChEBI" id="CHEBI:16526"/>
        <dbReference type="ChEBI" id="CHEBI:17231"/>
        <dbReference type="ChEBI" id="CHEBI:36658"/>
        <dbReference type="EC" id="4.1.1.52"/>
    </reaction>
    <physiologicalReaction direction="left-to-right" evidence="6">
        <dbReference type="Rhea" id="RHEA:23113"/>
    </physiologicalReaction>
</comment>
<dbReference type="AlphaFoldDB" id="G9MUG1"/>
<evidence type="ECO:0000256" key="4">
    <source>
        <dbReference type="ARBA" id="ARBA00022833"/>
    </source>
</evidence>
<dbReference type="InterPro" id="IPR006680">
    <property type="entry name" value="Amidohydro-rel"/>
</dbReference>
<accession>G9MUG1</accession>
<dbReference type="EC" id="4.1.1.52" evidence="7"/>
<evidence type="ECO:0000256" key="1">
    <source>
        <dbReference type="ARBA" id="ARBA00005871"/>
    </source>
</evidence>
<organism evidence="10 11">
    <name type="scientific">Hypocrea virens (strain Gv29-8 / FGSC 10586)</name>
    <name type="common">Gliocladium virens</name>
    <name type="synonym">Trichoderma virens</name>
    <dbReference type="NCBI Taxonomy" id="413071"/>
    <lineage>
        <taxon>Eukaryota</taxon>
        <taxon>Fungi</taxon>
        <taxon>Dikarya</taxon>
        <taxon>Ascomycota</taxon>
        <taxon>Pezizomycotina</taxon>
        <taxon>Sordariomycetes</taxon>
        <taxon>Hypocreomycetidae</taxon>
        <taxon>Hypocreales</taxon>
        <taxon>Hypocreaceae</taxon>
        <taxon>Trichoderma</taxon>
    </lineage>
</organism>
<dbReference type="Pfam" id="PF04909">
    <property type="entry name" value="Amidohydro_2"/>
    <property type="match status" value="1"/>
</dbReference>
<dbReference type="EMBL" id="ABDF02000055">
    <property type="protein sequence ID" value="EHK21931.1"/>
    <property type="molecule type" value="Genomic_DNA"/>
</dbReference>
<protein>
    <recommendedName>
        <fullName evidence="7">6-methylsalicylate decarboxylase</fullName>
        <ecNumber evidence="7">4.1.1.52</ecNumber>
    </recommendedName>
</protein>
<dbReference type="eggNOG" id="KOG4245">
    <property type="taxonomic scope" value="Eukaryota"/>
</dbReference>
<comment type="caution">
    <text evidence="10">The sequence shown here is derived from an EMBL/GenBank/DDBJ whole genome shotgun (WGS) entry which is preliminary data.</text>
</comment>
<dbReference type="Proteomes" id="UP000007115">
    <property type="component" value="Unassembled WGS sequence"/>
</dbReference>
<keyword evidence="4" id="KW-0862">Zinc</keyword>
<evidence type="ECO:0000313" key="11">
    <source>
        <dbReference type="Proteomes" id="UP000007115"/>
    </source>
</evidence>
<evidence type="ECO:0000256" key="7">
    <source>
        <dbReference type="ARBA" id="ARBA00038889"/>
    </source>
</evidence>
<dbReference type="GO" id="GO:0019748">
    <property type="term" value="P:secondary metabolic process"/>
    <property type="evidence" value="ECO:0007669"/>
    <property type="project" value="TreeGrafter"/>
</dbReference>
<dbReference type="HOGENOM" id="CLU_039329_2_1_1"/>
<evidence type="ECO:0000256" key="8">
    <source>
        <dbReference type="RuleBase" id="RU366045"/>
    </source>
</evidence>
<reference evidence="10 11" key="1">
    <citation type="journal article" date="2011" name="Genome Biol.">
        <title>Comparative genome sequence analysis underscores mycoparasitism as the ancestral life style of Trichoderma.</title>
        <authorList>
            <person name="Kubicek C.P."/>
            <person name="Herrera-Estrella A."/>
            <person name="Seidl-Seiboth V."/>
            <person name="Martinez D.A."/>
            <person name="Druzhinina I.S."/>
            <person name="Thon M."/>
            <person name="Zeilinger S."/>
            <person name="Casas-Flores S."/>
            <person name="Horwitz B.A."/>
            <person name="Mukherjee P.K."/>
            <person name="Mukherjee M."/>
            <person name="Kredics L."/>
            <person name="Alcaraz L.D."/>
            <person name="Aerts A."/>
            <person name="Antal Z."/>
            <person name="Atanasova L."/>
            <person name="Cervantes-Badillo M.G."/>
            <person name="Challacombe J."/>
            <person name="Chertkov O."/>
            <person name="McCluskey K."/>
            <person name="Coulpier F."/>
            <person name="Deshpande N."/>
            <person name="von Doehren H."/>
            <person name="Ebbole D.J."/>
            <person name="Esquivel-Naranjo E.U."/>
            <person name="Fekete E."/>
            <person name="Flipphi M."/>
            <person name="Glaser F."/>
            <person name="Gomez-Rodriguez E.Y."/>
            <person name="Gruber S."/>
            <person name="Han C."/>
            <person name="Henrissat B."/>
            <person name="Hermosa R."/>
            <person name="Hernandez-Onate M."/>
            <person name="Karaffa L."/>
            <person name="Kosti I."/>
            <person name="Le Crom S."/>
            <person name="Lindquist E."/>
            <person name="Lucas S."/>
            <person name="Luebeck M."/>
            <person name="Luebeck P.S."/>
            <person name="Margeot A."/>
            <person name="Metz B."/>
            <person name="Misra M."/>
            <person name="Nevalainen H."/>
            <person name="Omann M."/>
            <person name="Packer N."/>
            <person name="Perrone G."/>
            <person name="Uresti-Rivera E.E."/>
            <person name="Salamov A."/>
            <person name="Schmoll M."/>
            <person name="Seiboth B."/>
            <person name="Shapiro H."/>
            <person name="Sukno S."/>
            <person name="Tamayo-Ramos J.A."/>
            <person name="Tisch D."/>
            <person name="Wiest A."/>
            <person name="Wilkinson H.H."/>
            <person name="Zhang M."/>
            <person name="Coutinho P.M."/>
            <person name="Kenerley C.M."/>
            <person name="Monte E."/>
            <person name="Baker S.E."/>
            <person name="Grigoriev I.V."/>
        </authorList>
    </citation>
    <scope>NUCLEOTIDE SEQUENCE [LARGE SCALE GENOMIC DNA]</scope>
    <source>
        <strain evidence="11">Gv29-8 / FGSC 10586</strain>
    </source>
</reference>
<dbReference type="STRING" id="413071.G9MUG1"/>
<dbReference type="InParanoid" id="G9MUG1"/>
<sequence>MTSLKDQAHDWAVEKTFGWPGQPPVNKIDTHHHMVPSFYSKASFLTIRLGDPSGWPTPSWSATGSKLLMGRMGIQTAILSVTAPGACIVQDPKKQKDLARNLNEYAAKLRDGDPGSFGFFASLPDIRNTTGAIEEISYAFDRLQADGVTLFTRYGPSNIYLGHRDLEPVWAELNRRRAVVFIHPTHPVDTNLVNPQLLQPMIDYPHETTRTAMDMIMSRTLDKFPDVKIILSHAGGTLPYIITRLSTPLRKTPDLAANWKVGTNYEEATKTFRKFYHDVALSCSPQVLRTLLDTVPHEHILFGSDFPYAPAPAYPAFLEDLETFELSAEIRDKINYKNAQSLFPRLANDVAHL</sequence>
<name>G9MUG1_HYPVG</name>
<dbReference type="RefSeq" id="XP_013956124.1">
    <property type="nucleotide sequence ID" value="XM_014100649.1"/>
</dbReference>
<comment type="similarity">
    <text evidence="1">Belongs to the metallo-dependent hydrolases superfamily. ACMSD family.</text>
</comment>
<keyword evidence="11" id="KW-1185">Reference proteome</keyword>
<evidence type="ECO:0000313" key="10">
    <source>
        <dbReference type="EMBL" id="EHK21931.1"/>
    </source>
</evidence>
<dbReference type="GO" id="GO:0005829">
    <property type="term" value="C:cytosol"/>
    <property type="evidence" value="ECO:0007669"/>
    <property type="project" value="TreeGrafter"/>
</dbReference>
<dbReference type="PANTHER" id="PTHR21240:SF29">
    <property type="entry name" value="AMIDOHYDROLASE-RELATED DOMAIN-CONTAINING PROTEIN"/>
    <property type="match status" value="1"/>
</dbReference>
<dbReference type="GO" id="GO:0047596">
    <property type="term" value="F:6-methylsalicylate decarboxylase activity"/>
    <property type="evidence" value="ECO:0007669"/>
    <property type="project" value="UniProtKB-EC"/>
</dbReference>
<evidence type="ECO:0000256" key="2">
    <source>
        <dbReference type="ARBA" id="ARBA00022723"/>
    </source>
</evidence>
<keyword evidence="5 8" id="KW-0456">Lyase</keyword>
<evidence type="ECO:0000256" key="5">
    <source>
        <dbReference type="ARBA" id="ARBA00023239"/>
    </source>
</evidence>
<dbReference type="GO" id="GO:0016787">
    <property type="term" value="F:hydrolase activity"/>
    <property type="evidence" value="ECO:0007669"/>
    <property type="project" value="InterPro"/>
</dbReference>
<evidence type="ECO:0000259" key="9">
    <source>
        <dbReference type="Pfam" id="PF04909"/>
    </source>
</evidence>
<dbReference type="InterPro" id="IPR032466">
    <property type="entry name" value="Metal_Hydrolase"/>
</dbReference>
<dbReference type="PANTHER" id="PTHR21240">
    <property type="entry name" value="2-AMINO-3-CARBOXYLMUCONATE-6-SEMIALDEHYDE DECARBOXYLASE"/>
    <property type="match status" value="1"/>
</dbReference>
<gene>
    <name evidence="10" type="ORF">TRIVIDRAFT_53462</name>
</gene>
<dbReference type="InterPro" id="IPR032465">
    <property type="entry name" value="ACMSD"/>
</dbReference>
<dbReference type="GeneID" id="25795325"/>
<keyword evidence="2" id="KW-0479">Metal-binding</keyword>
<dbReference type="Gene3D" id="3.20.20.140">
    <property type="entry name" value="Metal-dependent hydrolases"/>
    <property type="match status" value="1"/>
</dbReference>